<evidence type="ECO:0000313" key="4">
    <source>
        <dbReference type="Proteomes" id="UP001610818"/>
    </source>
</evidence>
<sequence length="165" mass="17539">MTAVEDAADESTAGEDAAVENAGVQNTTDNHRPRTADRTAITTLDSARLTSPAGHYSHIATHRGVAYISGQLPVPPDGSRLAEEPFEVQARQVLSNLDACLAAAGTSRERLLSVTVHVTDIGDWPTFDRLYAHWLGAHRPARAVAGVQELHYGAAVEVHAIAALD</sequence>
<protein>
    <submittedName>
        <fullName evidence="3">RidA family protein</fullName>
        <ecNumber evidence="3">3.5.-.-</ecNumber>
    </submittedName>
</protein>
<accession>A0ABW7QM44</accession>
<dbReference type="EC" id="3.5.-.-" evidence="3"/>
<gene>
    <name evidence="3" type="ORF">ACH4F9_05440</name>
</gene>
<keyword evidence="3" id="KW-0378">Hydrolase</keyword>
<keyword evidence="4" id="KW-1185">Reference proteome</keyword>
<comment type="similarity">
    <text evidence="1">Belongs to the RutC family.</text>
</comment>
<evidence type="ECO:0000313" key="3">
    <source>
        <dbReference type="EMBL" id="MFH8544441.1"/>
    </source>
</evidence>
<evidence type="ECO:0000256" key="1">
    <source>
        <dbReference type="ARBA" id="ARBA00010552"/>
    </source>
</evidence>
<dbReference type="CDD" id="cd00448">
    <property type="entry name" value="YjgF_YER057c_UK114_family"/>
    <property type="match status" value="1"/>
</dbReference>
<dbReference type="Proteomes" id="UP001610818">
    <property type="component" value="Unassembled WGS sequence"/>
</dbReference>
<feature type="region of interest" description="Disordered" evidence="2">
    <location>
        <begin position="1"/>
        <end position="36"/>
    </location>
</feature>
<reference evidence="3 4" key="1">
    <citation type="submission" date="2024-10" db="EMBL/GenBank/DDBJ databases">
        <title>The Natural Products Discovery Center: Release of the First 8490 Sequenced Strains for Exploring Actinobacteria Biosynthetic Diversity.</title>
        <authorList>
            <person name="Kalkreuter E."/>
            <person name="Kautsar S.A."/>
            <person name="Yang D."/>
            <person name="Bader C.D."/>
            <person name="Teijaro C.N."/>
            <person name="Fluegel L."/>
            <person name="Davis C.M."/>
            <person name="Simpson J.R."/>
            <person name="Lauterbach L."/>
            <person name="Steele A.D."/>
            <person name="Gui C."/>
            <person name="Meng S."/>
            <person name="Li G."/>
            <person name="Viehrig K."/>
            <person name="Ye F."/>
            <person name="Su P."/>
            <person name="Kiefer A.F."/>
            <person name="Nichols A."/>
            <person name="Cepeda A.J."/>
            <person name="Yan W."/>
            <person name="Fan B."/>
            <person name="Jiang Y."/>
            <person name="Adhikari A."/>
            <person name="Zheng C.-J."/>
            <person name="Schuster L."/>
            <person name="Cowan T.M."/>
            <person name="Smanski M.J."/>
            <person name="Chevrette M.G."/>
            <person name="De Carvalho L.P.S."/>
            <person name="Shen B."/>
        </authorList>
    </citation>
    <scope>NUCLEOTIDE SEQUENCE [LARGE SCALE GENOMIC DNA]</scope>
    <source>
        <strain evidence="3 4">NPDC017990</strain>
    </source>
</reference>
<feature type="compositionally biased region" description="Acidic residues" evidence="2">
    <location>
        <begin position="1"/>
        <end position="13"/>
    </location>
</feature>
<dbReference type="PANTHER" id="PTHR11803">
    <property type="entry name" value="2-IMINOBUTANOATE/2-IMINOPROPANOATE DEAMINASE RIDA"/>
    <property type="match status" value="1"/>
</dbReference>
<dbReference type="InterPro" id="IPR006175">
    <property type="entry name" value="YjgF/YER057c/UK114"/>
</dbReference>
<dbReference type="Pfam" id="PF01042">
    <property type="entry name" value="Ribonuc_L-PSP"/>
    <property type="match status" value="1"/>
</dbReference>
<evidence type="ECO:0000256" key="2">
    <source>
        <dbReference type="SAM" id="MobiDB-lite"/>
    </source>
</evidence>
<dbReference type="EMBL" id="JBIRGQ010000001">
    <property type="protein sequence ID" value="MFH8544441.1"/>
    <property type="molecule type" value="Genomic_DNA"/>
</dbReference>
<proteinExistence type="inferred from homology"/>
<dbReference type="PANTHER" id="PTHR11803:SF58">
    <property type="entry name" value="PROTEIN HMF1-RELATED"/>
    <property type="match status" value="1"/>
</dbReference>
<comment type="caution">
    <text evidence="3">The sequence shown here is derived from an EMBL/GenBank/DDBJ whole genome shotgun (WGS) entry which is preliminary data.</text>
</comment>
<dbReference type="GO" id="GO:0016787">
    <property type="term" value="F:hydrolase activity"/>
    <property type="evidence" value="ECO:0007669"/>
    <property type="project" value="UniProtKB-KW"/>
</dbReference>
<dbReference type="Gene3D" id="3.30.1330.40">
    <property type="entry name" value="RutC-like"/>
    <property type="match status" value="1"/>
</dbReference>
<dbReference type="RefSeq" id="WP_397708167.1">
    <property type="nucleotide sequence ID" value="NZ_JBIRGN010000001.1"/>
</dbReference>
<organism evidence="3 4">
    <name type="scientific">Streptomyces longisporoflavus</name>
    <dbReference type="NCBI Taxonomy" id="28044"/>
    <lineage>
        <taxon>Bacteria</taxon>
        <taxon>Bacillati</taxon>
        <taxon>Actinomycetota</taxon>
        <taxon>Actinomycetes</taxon>
        <taxon>Kitasatosporales</taxon>
        <taxon>Streptomycetaceae</taxon>
        <taxon>Streptomyces</taxon>
    </lineage>
</organism>
<dbReference type="SUPFAM" id="SSF55298">
    <property type="entry name" value="YjgF-like"/>
    <property type="match status" value="1"/>
</dbReference>
<name>A0ABW7QM44_9ACTN</name>
<dbReference type="InterPro" id="IPR035959">
    <property type="entry name" value="RutC-like_sf"/>
</dbReference>